<dbReference type="RefSeq" id="WP_238803803.1">
    <property type="nucleotide sequence ID" value="NZ_CAKLPY010000001.1"/>
</dbReference>
<dbReference type="Pfam" id="PF13715">
    <property type="entry name" value="CarbopepD_reg_2"/>
    <property type="match status" value="1"/>
</dbReference>
<reference evidence="13" key="1">
    <citation type="submission" date="2021-12" db="EMBL/GenBank/DDBJ databases">
        <authorList>
            <person name="Rodrigo-Torres L."/>
            <person name="Arahal R. D."/>
            <person name="Lucena T."/>
        </authorList>
    </citation>
    <scope>NUCLEOTIDE SEQUENCE</scope>
    <source>
        <strain evidence="13">CECT 8858</strain>
    </source>
</reference>
<evidence type="ECO:0000256" key="1">
    <source>
        <dbReference type="ARBA" id="ARBA00004571"/>
    </source>
</evidence>
<feature type="domain" description="TonB-dependent receptor-like beta-barrel" evidence="11">
    <location>
        <begin position="348"/>
        <end position="772"/>
    </location>
</feature>
<keyword evidence="7 9" id="KW-0472">Membrane</keyword>
<keyword evidence="3 9" id="KW-0813">Transport</keyword>
<keyword evidence="6 10" id="KW-0798">TonB box</keyword>
<evidence type="ECO:0000256" key="8">
    <source>
        <dbReference type="ARBA" id="ARBA00023237"/>
    </source>
</evidence>
<sequence>MRKKHFIFIIILHLIPQLGTKVLFGQTKSEVHRECDCFIQGIVLDDVSKLPIVGAVVLIKELNKGVSTDAKGFYKITNICQGKYTVIGRIVGYEEKSYTLNLEHGAEQNIKLSESELHLANIDIKAQKIENLTQTKSTLENAALDQTRGQSLGEALKQISGVTTLQTGSSIAKPVIHGMHSNRVLILNNGVRQEGQQWGSEHAPEIDPFVAKKITVLKGAAGVRYGSDAIAGVIMLEPEALPDSTKINGEINSIYFSNGHQIITSGILEGGLRKIFSTKNPCSFGFRLQGTIKRGGDISTPNYRLANTGISELNYSLSADYKIKNWVSDIFFSQFNTKIGIFAGSHIGNVSDLTEALKRGTPLAIYTPENFTYTIGRPYQDVQHNLLKIKNTHKNPNGNLSLTLGRQYDFRKEIDILRGDKNLVQLFKLTTYTSELLFEHKPLFKLLTGSAGITGLYQENLTTGTLTQPRTSTVLIPNFKNFTAGLFIIERIVKKQWEIEGGFRYDFRHLNVYRIPRGTQSVELDKLNNENVTGTLGASFRPNARWNFLTNISSAWRAATVNELYSDGVHHGAASFERGNENLVPEVALNLSLTANYISKRVQSEIHLYNNFINNFIFLSPTGRPALTIRGAFPEFFYTQTNARFRGIDLSANFQILKNISLNSKFSYLEAQDLTNNQPLILIPANRWENTLRYEWQKTTISLTNIYVFKQNRVPNKIIFKDIPASEIIFSEFGGDFAPPPPAYSLWNAAISQQFVIGNKQTLGISVTVSNLFNSVYRDYLNRFRYFSDEIGRNIALRAKYSF</sequence>
<evidence type="ECO:0000256" key="9">
    <source>
        <dbReference type="PROSITE-ProRule" id="PRU01360"/>
    </source>
</evidence>
<dbReference type="PROSITE" id="PS52016">
    <property type="entry name" value="TONB_DEPENDENT_REC_3"/>
    <property type="match status" value="1"/>
</dbReference>
<evidence type="ECO:0000256" key="6">
    <source>
        <dbReference type="ARBA" id="ARBA00023077"/>
    </source>
</evidence>
<protein>
    <submittedName>
        <fullName evidence="13">Vitamin B12 transporter BtuB</fullName>
    </submittedName>
</protein>
<evidence type="ECO:0000259" key="12">
    <source>
        <dbReference type="Pfam" id="PF07715"/>
    </source>
</evidence>
<evidence type="ECO:0000313" key="14">
    <source>
        <dbReference type="Proteomes" id="UP000837932"/>
    </source>
</evidence>
<evidence type="ECO:0000256" key="4">
    <source>
        <dbReference type="ARBA" id="ARBA00022452"/>
    </source>
</evidence>
<dbReference type="InterPro" id="IPR000531">
    <property type="entry name" value="Beta-barrel_TonB"/>
</dbReference>
<dbReference type="Proteomes" id="UP000837932">
    <property type="component" value="Unassembled WGS sequence"/>
</dbReference>
<dbReference type="InterPro" id="IPR012910">
    <property type="entry name" value="Plug_dom"/>
</dbReference>
<dbReference type="Gene3D" id="2.60.40.1120">
    <property type="entry name" value="Carboxypeptidase-like, regulatory domain"/>
    <property type="match status" value="1"/>
</dbReference>
<dbReference type="InterPro" id="IPR039426">
    <property type="entry name" value="TonB-dep_rcpt-like"/>
</dbReference>
<dbReference type="PANTHER" id="PTHR30069">
    <property type="entry name" value="TONB-DEPENDENT OUTER MEMBRANE RECEPTOR"/>
    <property type="match status" value="1"/>
</dbReference>
<keyword evidence="8 9" id="KW-0998">Cell outer membrane</keyword>
<dbReference type="InterPro" id="IPR037066">
    <property type="entry name" value="Plug_dom_sf"/>
</dbReference>
<dbReference type="Gene3D" id="2.170.130.10">
    <property type="entry name" value="TonB-dependent receptor, plug domain"/>
    <property type="match status" value="1"/>
</dbReference>
<dbReference type="InterPro" id="IPR008969">
    <property type="entry name" value="CarboxyPept-like_regulatory"/>
</dbReference>
<evidence type="ECO:0000256" key="5">
    <source>
        <dbReference type="ARBA" id="ARBA00022692"/>
    </source>
</evidence>
<evidence type="ECO:0000259" key="11">
    <source>
        <dbReference type="Pfam" id="PF00593"/>
    </source>
</evidence>
<dbReference type="SUPFAM" id="SSF49464">
    <property type="entry name" value="Carboxypeptidase regulatory domain-like"/>
    <property type="match status" value="1"/>
</dbReference>
<evidence type="ECO:0000256" key="2">
    <source>
        <dbReference type="ARBA" id="ARBA00009810"/>
    </source>
</evidence>
<dbReference type="Pfam" id="PF07715">
    <property type="entry name" value="Plug"/>
    <property type="match status" value="1"/>
</dbReference>
<evidence type="ECO:0000256" key="3">
    <source>
        <dbReference type="ARBA" id="ARBA00022448"/>
    </source>
</evidence>
<proteinExistence type="inferred from homology"/>
<organism evidence="13 14">
    <name type="scientific">Emticicia aquatica</name>
    <dbReference type="NCBI Taxonomy" id="1681835"/>
    <lineage>
        <taxon>Bacteria</taxon>
        <taxon>Pseudomonadati</taxon>
        <taxon>Bacteroidota</taxon>
        <taxon>Cytophagia</taxon>
        <taxon>Cytophagales</taxon>
        <taxon>Leadbetterellaceae</taxon>
        <taxon>Emticicia</taxon>
    </lineage>
</organism>
<feature type="domain" description="TonB-dependent receptor plug" evidence="12">
    <location>
        <begin position="130"/>
        <end position="233"/>
    </location>
</feature>
<keyword evidence="4 9" id="KW-1134">Transmembrane beta strand</keyword>
<comment type="similarity">
    <text evidence="2 9 10">Belongs to the TonB-dependent receptor family.</text>
</comment>
<dbReference type="Gene3D" id="2.40.170.20">
    <property type="entry name" value="TonB-dependent receptor, beta-barrel domain"/>
    <property type="match status" value="1"/>
</dbReference>
<dbReference type="PANTHER" id="PTHR30069:SF41">
    <property type="entry name" value="HEME_HEMOPEXIN UTILIZATION PROTEIN C"/>
    <property type="match status" value="1"/>
</dbReference>
<evidence type="ECO:0000313" key="13">
    <source>
        <dbReference type="EMBL" id="CAH0994041.1"/>
    </source>
</evidence>
<keyword evidence="14" id="KW-1185">Reference proteome</keyword>
<comment type="caution">
    <text evidence="13">The sequence shown here is derived from an EMBL/GenBank/DDBJ whole genome shotgun (WGS) entry which is preliminary data.</text>
</comment>
<dbReference type="Pfam" id="PF00593">
    <property type="entry name" value="TonB_dep_Rec_b-barrel"/>
    <property type="match status" value="1"/>
</dbReference>
<keyword evidence="5 9" id="KW-0812">Transmembrane</keyword>
<accession>A0ABN8EQ58</accession>
<evidence type="ECO:0000256" key="10">
    <source>
        <dbReference type="RuleBase" id="RU003357"/>
    </source>
</evidence>
<gene>
    <name evidence="13" type="primary">btuB_1</name>
    <name evidence="13" type="ORF">EMA8858_00148</name>
</gene>
<dbReference type="InterPro" id="IPR036942">
    <property type="entry name" value="Beta-barrel_TonB_sf"/>
</dbReference>
<comment type="subcellular location">
    <subcellularLocation>
        <location evidence="1 9">Cell outer membrane</location>
        <topology evidence="1 9">Multi-pass membrane protein</topology>
    </subcellularLocation>
</comment>
<evidence type="ECO:0000256" key="7">
    <source>
        <dbReference type="ARBA" id="ARBA00023136"/>
    </source>
</evidence>
<dbReference type="SUPFAM" id="SSF56935">
    <property type="entry name" value="Porins"/>
    <property type="match status" value="1"/>
</dbReference>
<dbReference type="EMBL" id="CAKLPY010000001">
    <property type="protein sequence ID" value="CAH0994041.1"/>
    <property type="molecule type" value="Genomic_DNA"/>
</dbReference>
<name>A0ABN8EQ58_9BACT</name>